<sequence length="934" mass="104639">MASSDPAFENISTEIKRAVPGRLRSLLRGQPEPILLLGAGASISSGIPAAGEAVERIAKWRWCLDNDRLPNDPSVRRADYWPWLTEQPWFSADGHLAELYPDAVKHLLNVANDRRVFFEDMIHPPVHPNRGYRGLANILHQGWITTVLTTNFDECLQNARVLATRPHHLVAIKTPSDLVRFSSAPENPQLVYLHGSVEHLTDKNLAIDVQNMDDEIVERVRPLLRDHPIIVVGYRGAEPSVMRGLFLDNIGYTSKFYHGIYWCVLDREVDSPMPPMVSELASAIGGNFTKVPISGFDDLFEIELYNRLVAEGAQPTRRSHGYRPPELPVDMTAMGGGLLDGIDRILLFTRLREYAAVLNNWAPDSYEEDWTLRIATTFNLLVANDDATVPTVAGWLLFSNDPTLLIPSAYVRFRAIGPAKWLRQCLGEDIDLLHESNEESSLVEVEIRGNLWSQLDQLTELLSRVNRQFRLKQEVSRQVRSYSPLALKEMIVNALVHRDYACPDPVEILVMPERIVTRSPGGLVDTVAAQIYDQELQALIKAGRRSIKGYRNPVISDLFYGGGQMDHTGSGLSDMWKETINNNGDVDFGPGDENKAFTVEIRARPEAVDEITNTAIADESQVTRFTTNLLPIHTMPGRIWHAGTTETYTGGLFRSAGDLPVPPGHVQDGRFYTLYDLNEITDALVTPFDPGDIEAVTLEELKDLPNGENILIKLLVDAVLGHCRALGMQIDFKRKRVHFPRLEEEQERRITYKARYKRATRTVVKARVKRESREVSYYEHKALSISVAPYGGEWCVILSPGYAFTRNGFGRLIGNELINSLSTRRAAKDFNSSVHNDLAFWQAMLAEQTEGLFSLQSDVGDDLSRFAPVIVMTNQLPGASLNSNAFDELAVVQSDPDELDDLDRELSALADMVELDDRQELDPASASQRAGDDD</sequence>
<reference evidence="2 3" key="1">
    <citation type="submission" date="2020-08" db="EMBL/GenBank/DDBJ databases">
        <title>Genomic Encyclopedia of Type Strains, Phase IV (KMG-IV): sequencing the most valuable type-strain genomes for metagenomic binning, comparative biology and taxonomic classification.</title>
        <authorList>
            <person name="Goeker M."/>
        </authorList>
    </citation>
    <scope>NUCLEOTIDE SEQUENCE [LARGE SCALE GENOMIC DNA]</scope>
    <source>
        <strain evidence="2 3">DSM 26575</strain>
    </source>
</reference>
<dbReference type="Pfam" id="PF13289">
    <property type="entry name" value="SIR2_2"/>
    <property type="match status" value="1"/>
</dbReference>
<dbReference type="Proteomes" id="UP000582090">
    <property type="component" value="Unassembled WGS sequence"/>
</dbReference>
<evidence type="ECO:0000313" key="2">
    <source>
        <dbReference type="EMBL" id="MBB3967197.1"/>
    </source>
</evidence>
<protein>
    <recommendedName>
        <fullName evidence="4">SIR2-like domain-containing protein</fullName>
    </recommendedName>
</protein>
<proteinExistence type="predicted"/>
<gene>
    <name evidence="2" type="ORF">GGQ67_004894</name>
</gene>
<dbReference type="InterPro" id="IPR038475">
    <property type="entry name" value="RecG_C_sf"/>
</dbReference>
<dbReference type="InterPro" id="IPR029035">
    <property type="entry name" value="DHS-like_NAD/FAD-binding_dom"/>
</dbReference>
<dbReference type="AlphaFoldDB" id="A0A7W6GDH5"/>
<dbReference type="EMBL" id="JACIDW010000035">
    <property type="protein sequence ID" value="MBB3967197.1"/>
    <property type="molecule type" value="Genomic_DNA"/>
</dbReference>
<dbReference type="Gene3D" id="3.40.50.1220">
    <property type="entry name" value="TPP-binding domain"/>
    <property type="match status" value="1"/>
</dbReference>
<keyword evidence="3" id="KW-1185">Reference proteome</keyword>
<dbReference type="Gene3D" id="3.30.565.60">
    <property type="match status" value="1"/>
</dbReference>
<feature type="region of interest" description="Disordered" evidence="1">
    <location>
        <begin position="913"/>
        <end position="934"/>
    </location>
</feature>
<name>A0A7W6GDH5_9HYPH</name>
<comment type="caution">
    <text evidence="2">The sequence shown here is derived from an EMBL/GenBank/DDBJ whole genome shotgun (WGS) entry which is preliminary data.</text>
</comment>
<organism evidence="2 3">
    <name type="scientific">Rhizobium metallidurans</name>
    <dbReference type="NCBI Taxonomy" id="1265931"/>
    <lineage>
        <taxon>Bacteria</taxon>
        <taxon>Pseudomonadati</taxon>
        <taxon>Pseudomonadota</taxon>
        <taxon>Alphaproteobacteria</taxon>
        <taxon>Hyphomicrobiales</taxon>
        <taxon>Rhizobiaceae</taxon>
        <taxon>Rhizobium/Agrobacterium group</taxon>
        <taxon>Rhizobium</taxon>
    </lineage>
</organism>
<dbReference type="PANTHER" id="PTHR30595">
    <property type="entry name" value="GLPR-RELATED TRANSCRIPTIONAL REPRESSOR"/>
    <property type="match status" value="1"/>
</dbReference>
<evidence type="ECO:0008006" key="4">
    <source>
        <dbReference type="Google" id="ProtNLM"/>
    </source>
</evidence>
<dbReference type="SUPFAM" id="SSF52467">
    <property type="entry name" value="DHS-like NAD/FAD-binding domain"/>
    <property type="match status" value="1"/>
</dbReference>
<evidence type="ECO:0000256" key="1">
    <source>
        <dbReference type="SAM" id="MobiDB-lite"/>
    </source>
</evidence>
<accession>A0A7W6GDH5</accession>
<evidence type="ECO:0000313" key="3">
    <source>
        <dbReference type="Proteomes" id="UP000582090"/>
    </source>
</evidence>
<dbReference type="PANTHER" id="PTHR30595:SF6">
    <property type="entry name" value="SCHLAFEN ALBA-2 DOMAIN-CONTAINING PROTEIN"/>
    <property type="match status" value="1"/>
</dbReference>
<dbReference type="RefSeq" id="WP_210279778.1">
    <property type="nucleotide sequence ID" value="NZ_JACIDW010000035.1"/>
</dbReference>